<evidence type="ECO:0000256" key="6">
    <source>
        <dbReference type="ARBA" id="ARBA00022989"/>
    </source>
</evidence>
<sequence>MNIQVFKKKDTLYTLILLLTAFSLRIINLGYSDYQGDEIKALFLPDSGQNITDFLLDQRKGPIQFIATFLIKFINQMYSSELVTRLPFAIAGILAILVFYKLLRLYFDEDTAFFSSFFLSTNGFLIAFSRIVQYQSFVILFMLLTLYFFGLAAKYETWRTKGVYMGFICWSISILSHYDGIFIFPFGFYLLFQVVKTSPNSKKTLISALLIFTSLVALFYIPFVLSISQSTLEYWENRLSGGGEKVSSSKYLFTVYHPIYTVHIYTLLASLGFARVIFDKLKKRSFSDTKTFIFLWFLVPAIFLELLVNIPGTHIFTYLIPLSFFLGYGVKTIKDFIFWFIKHNVANVLTYLGVFIVYAFLFLQSYAVYVDHTSEYPWEGEKFLIWEFPKPTPIFHLSMFGFPYYRNWEEIRNIVLSSENNGFYSTNERESISRYYIPLNKSSEKAGYYILIRNPQSFNETVTNVRVKTWIEKNLPIFTISKREKNIVEIYYIPDDFQLMPQS</sequence>
<comment type="subcellular location">
    <subcellularLocation>
        <location evidence="1">Cell membrane</location>
        <topology evidence="1">Multi-pass membrane protein</topology>
    </subcellularLocation>
</comment>
<dbReference type="GO" id="GO:0005886">
    <property type="term" value="C:plasma membrane"/>
    <property type="evidence" value="ECO:0007669"/>
    <property type="project" value="UniProtKB-SubCell"/>
</dbReference>
<keyword evidence="5 8" id="KW-0812">Transmembrane</keyword>
<feature type="transmembrane region" description="Helical" evidence="8">
    <location>
        <begin position="290"/>
        <end position="309"/>
    </location>
</feature>
<evidence type="ECO:0000256" key="3">
    <source>
        <dbReference type="ARBA" id="ARBA00022676"/>
    </source>
</evidence>
<dbReference type="AlphaFoldDB" id="A0A1F4UTE5"/>
<dbReference type="PANTHER" id="PTHR33908:SF11">
    <property type="entry name" value="MEMBRANE PROTEIN"/>
    <property type="match status" value="1"/>
</dbReference>
<evidence type="ECO:0000259" key="9">
    <source>
        <dbReference type="Pfam" id="PF13231"/>
    </source>
</evidence>
<feature type="transmembrane region" description="Helical" evidence="8">
    <location>
        <begin position="204"/>
        <end position="225"/>
    </location>
</feature>
<dbReference type="Proteomes" id="UP000177458">
    <property type="component" value="Unassembled WGS sequence"/>
</dbReference>
<evidence type="ECO:0000256" key="7">
    <source>
        <dbReference type="ARBA" id="ARBA00023136"/>
    </source>
</evidence>
<dbReference type="Pfam" id="PF13231">
    <property type="entry name" value="PMT_2"/>
    <property type="match status" value="1"/>
</dbReference>
<dbReference type="EMBL" id="MEVF01000045">
    <property type="protein sequence ID" value="OGC48176.1"/>
    <property type="molecule type" value="Genomic_DNA"/>
</dbReference>
<evidence type="ECO:0000256" key="1">
    <source>
        <dbReference type="ARBA" id="ARBA00004651"/>
    </source>
</evidence>
<feature type="transmembrane region" description="Helical" evidence="8">
    <location>
        <begin position="82"/>
        <end position="100"/>
    </location>
</feature>
<keyword evidence="3" id="KW-0328">Glycosyltransferase</keyword>
<name>A0A1F4UTE5_UNCKA</name>
<proteinExistence type="predicted"/>
<keyword evidence="6 8" id="KW-1133">Transmembrane helix</keyword>
<feature type="transmembrane region" description="Helical" evidence="8">
    <location>
        <begin position="315"/>
        <end position="333"/>
    </location>
</feature>
<feature type="transmembrane region" description="Helical" evidence="8">
    <location>
        <begin position="259"/>
        <end position="278"/>
    </location>
</feature>
<organism evidence="10 11">
    <name type="scientific">candidate division WWE3 bacterium RIFCSPLOWO2_01_FULL_37_15</name>
    <dbReference type="NCBI Taxonomy" id="1802622"/>
    <lineage>
        <taxon>Bacteria</taxon>
        <taxon>Katanobacteria</taxon>
    </lineage>
</organism>
<keyword evidence="2" id="KW-1003">Cell membrane</keyword>
<evidence type="ECO:0000256" key="5">
    <source>
        <dbReference type="ARBA" id="ARBA00022692"/>
    </source>
</evidence>
<keyword evidence="4" id="KW-0808">Transferase</keyword>
<accession>A0A1F4UTE5</accession>
<feature type="transmembrane region" description="Helical" evidence="8">
    <location>
        <begin position="112"/>
        <end position="129"/>
    </location>
</feature>
<evidence type="ECO:0000313" key="10">
    <source>
        <dbReference type="EMBL" id="OGC48176.1"/>
    </source>
</evidence>
<dbReference type="GO" id="GO:0016763">
    <property type="term" value="F:pentosyltransferase activity"/>
    <property type="evidence" value="ECO:0007669"/>
    <property type="project" value="TreeGrafter"/>
</dbReference>
<dbReference type="InterPro" id="IPR038731">
    <property type="entry name" value="RgtA/B/C-like"/>
</dbReference>
<feature type="transmembrane region" description="Helical" evidence="8">
    <location>
        <begin position="136"/>
        <end position="153"/>
    </location>
</feature>
<protein>
    <recommendedName>
        <fullName evidence="9">Glycosyltransferase RgtA/B/C/D-like domain-containing protein</fullName>
    </recommendedName>
</protein>
<feature type="transmembrane region" description="Helical" evidence="8">
    <location>
        <begin position="165"/>
        <end position="192"/>
    </location>
</feature>
<comment type="caution">
    <text evidence="10">The sequence shown here is derived from an EMBL/GenBank/DDBJ whole genome shotgun (WGS) entry which is preliminary data.</text>
</comment>
<evidence type="ECO:0000313" key="11">
    <source>
        <dbReference type="Proteomes" id="UP000177458"/>
    </source>
</evidence>
<reference evidence="10 11" key="1">
    <citation type="journal article" date="2016" name="Nat. Commun.">
        <title>Thousands of microbial genomes shed light on interconnected biogeochemical processes in an aquifer system.</title>
        <authorList>
            <person name="Anantharaman K."/>
            <person name="Brown C.T."/>
            <person name="Hug L.A."/>
            <person name="Sharon I."/>
            <person name="Castelle C.J."/>
            <person name="Probst A.J."/>
            <person name="Thomas B.C."/>
            <person name="Singh A."/>
            <person name="Wilkins M.J."/>
            <person name="Karaoz U."/>
            <person name="Brodie E.L."/>
            <person name="Williams K.H."/>
            <person name="Hubbard S.S."/>
            <person name="Banfield J.F."/>
        </authorList>
    </citation>
    <scope>NUCLEOTIDE SEQUENCE [LARGE SCALE GENOMIC DNA]</scope>
</reference>
<evidence type="ECO:0000256" key="8">
    <source>
        <dbReference type="SAM" id="Phobius"/>
    </source>
</evidence>
<gene>
    <name evidence="10" type="ORF">A3A69_01300</name>
</gene>
<dbReference type="PANTHER" id="PTHR33908">
    <property type="entry name" value="MANNOSYLTRANSFERASE YKCB-RELATED"/>
    <property type="match status" value="1"/>
</dbReference>
<dbReference type="GO" id="GO:0009103">
    <property type="term" value="P:lipopolysaccharide biosynthetic process"/>
    <property type="evidence" value="ECO:0007669"/>
    <property type="project" value="UniProtKB-ARBA"/>
</dbReference>
<feature type="domain" description="Glycosyltransferase RgtA/B/C/D-like" evidence="9">
    <location>
        <begin position="67"/>
        <end position="216"/>
    </location>
</feature>
<keyword evidence="7 8" id="KW-0472">Membrane</keyword>
<feature type="transmembrane region" description="Helical" evidence="8">
    <location>
        <begin position="345"/>
        <end position="367"/>
    </location>
</feature>
<evidence type="ECO:0000256" key="2">
    <source>
        <dbReference type="ARBA" id="ARBA00022475"/>
    </source>
</evidence>
<dbReference type="InterPro" id="IPR050297">
    <property type="entry name" value="LipidA_mod_glycosyltrf_83"/>
</dbReference>
<evidence type="ECO:0000256" key="4">
    <source>
        <dbReference type="ARBA" id="ARBA00022679"/>
    </source>
</evidence>